<keyword evidence="3" id="KW-1185">Reference proteome</keyword>
<sequence>MHVRIGEGATDEEASAVAAALAEHLGAEIEVLVGDADEPAATATPPETEYPLDDDLGPTERERKLREEIEEILDGGPEKYKQRLPEQGKLFVRDRLDLWFGEDGEGGPGDADREGAADGIQFEDGKFAAFDEWHPDSPRSRSTTRGRACPATAC</sequence>
<feature type="region of interest" description="Disordered" evidence="1">
    <location>
        <begin position="32"/>
        <end position="63"/>
    </location>
</feature>
<feature type="compositionally biased region" description="Low complexity" evidence="1">
    <location>
        <begin position="39"/>
        <end position="49"/>
    </location>
</feature>
<proteinExistence type="predicted"/>
<name>A0A0P7GPZ3_9EURY</name>
<evidence type="ECO:0000313" key="3">
    <source>
        <dbReference type="Proteomes" id="UP000050535"/>
    </source>
</evidence>
<dbReference type="AlphaFoldDB" id="A0A0P7GPZ3"/>
<accession>A0A0P7GPZ3</accession>
<dbReference type="Proteomes" id="UP000050535">
    <property type="component" value="Unassembled WGS sequence"/>
</dbReference>
<evidence type="ECO:0000256" key="1">
    <source>
        <dbReference type="SAM" id="MobiDB-lite"/>
    </source>
</evidence>
<gene>
    <name evidence="2" type="ORF">SY89_01404</name>
</gene>
<evidence type="ECO:0000313" key="2">
    <source>
        <dbReference type="EMBL" id="KPN30668.1"/>
    </source>
</evidence>
<dbReference type="RefSeq" id="WP_394325731.1">
    <property type="nucleotide sequence ID" value="NZ_LGUC01000001.1"/>
</dbReference>
<dbReference type="EMBL" id="LGUC01000001">
    <property type="protein sequence ID" value="KPN30668.1"/>
    <property type="molecule type" value="Genomic_DNA"/>
</dbReference>
<feature type="compositionally biased region" description="Basic and acidic residues" evidence="1">
    <location>
        <begin position="130"/>
        <end position="139"/>
    </location>
</feature>
<organism evidence="2 3">
    <name type="scientific">Halolamina pelagica</name>
    <dbReference type="NCBI Taxonomy" id="699431"/>
    <lineage>
        <taxon>Archaea</taxon>
        <taxon>Methanobacteriati</taxon>
        <taxon>Methanobacteriota</taxon>
        <taxon>Stenosarchaea group</taxon>
        <taxon>Halobacteria</taxon>
        <taxon>Halobacteriales</taxon>
        <taxon>Haloferacaceae</taxon>
    </lineage>
</organism>
<reference evidence="3" key="1">
    <citation type="submission" date="2013-11" db="EMBL/GenBank/DDBJ databases">
        <authorList>
            <person name="Hoang H.T."/>
            <person name="Killian M.L."/>
            <person name="Madson D.M."/>
            <person name="Arruda P.H.E."/>
            <person name="Sun D."/>
            <person name="Schwartz K.J."/>
            <person name="Yoon K."/>
        </authorList>
    </citation>
    <scope>NUCLEOTIDE SEQUENCE [LARGE SCALE GENOMIC DNA]</scope>
    <source>
        <strain evidence="3">CDK2</strain>
    </source>
</reference>
<feature type="region of interest" description="Disordered" evidence="1">
    <location>
        <begin position="130"/>
        <end position="154"/>
    </location>
</feature>
<dbReference type="STRING" id="699431.SY89_01404"/>
<comment type="caution">
    <text evidence="2">The sequence shown here is derived from an EMBL/GenBank/DDBJ whole genome shotgun (WGS) entry which is preliminary data.</text>
</comment>
<protein>
    <submittedName>
        <fullName evidence="2">Uncharacterized protein</fullName>
    </submittedName>
</protein>